<comment type="caution">
    <text evidence="1">The sequence shown here is derived from an EMBL/GenBank/DDBJ whole genome shotgun (WGS) entry which is preliminary data.</text>
</comment>
<dbReference type="Proteomes" id="UP000034098">
    <property type="component" value="Unassembled WGS sequence"/>
</dbReference>
<reference evidence="1 2" key="1">
    <citation type="submission" date="2015-02" db="EMBL/GenBank/DDBJ databases">
        <title>Draft genome sequences of ten Microbacterium spp. with emphasis on heavy metal contaminated environments.</title>
        <authorList>
            <person name="Corretto E."/>
        </authorList>
    </citation>
    <scope>NUCLEOTIDE SEQUENCE [LARGE SCALE GENOMIC DNA]</scope>
    <source>
        <strain evidence="1 2">DSM 8608</strain>
    </source>
</reference>
<evidence type="ECO:0000313" key="1">
    <source>
        <dbReference type="EMBL" id="KJL42360.1"/>
    </source>
</evidence>
<gene>
    <name evidence="1" type="primary">yesO_5</name>
    <name evidence="1" type="ORF">RS82_02376</name>
</gene>
<organism evidence="1 2">
    <name type="scientific">Microbacterium trichothecenolyticum</name>
    <name type="common">Aureobacterium trichothecenolyticum</name>
    <dbReference type="NCBI Taxonomy" id="69370"/>
    <lineage>
        <taxon>Bacteria</taxon>
        <taxon>Bacillati</taxon>
        <taxon>Actinomycetota</taxon>
        <taxon>Actinomycetes</taxon>
        <taxon>Micrococcales</taxon>
        <taxon>Microbacteriaceae</taxon>
        <taxon>Microbacterium</taxon>
    </lineage>
</organism>
<name>A0A0M2H7J1_MICTR</name>
<dbReference type="PATRIC" id="fig|69370.6.peg.2417"/>
<dbReference type="SUPFAM" id="SSF53850">
    <property type="entry name" value="Periplasmic binding protein-like II"/>
    <property type="match status" value="1"/>
</dbReference>
<dbReference type="Gene3D" id="3.40.190.10">
    <property type="entry name" value="Periplasmic binding protein-like II"/>
    <property type="match status" value="2"/>
</dbReference>
<protein>
    <submittedName>
        <fullName evidence="1">Putative ABC transporter substrate-binding protein YesO</fullName>
    </submittedName>
</protein>
<proteinExistence type="predicted"/>
<dbReference type="AlphaFoldDB" id="A0A0M2H7J1"/>
<dbReference type="RefSeq" id="WP_052676805.1">
    <property type="nucleotide sequence ID" value="NZ_JYJA01000035.1"/>
</dbReference>
<keyword evidence="2" id="KW-1185">Reference proteome</keyword>
<sequence length="146" mass="15315">MGGFDAGLNASELGWDNFGAGFLANMREGSSFTLTEPPITVEGAKDLYLKPSMLHAIAANTDHPEAAATLSNFLVDSPQSGEIFGTNRGLPASETALKGATLGELDEVIREYEESISQRLGDAPPAPISGFGSLEEKFRGLGLELG</sequence>
<accession>A0A0M2H7J1</accession>
<dbReference type="OrthoDB" id="7918484at2"/>
<dbReference type="EMBL" id="JYJA01000035">
    <property type="protein sequence ID" value="KJL42360.1"/>
    <property type="molecule type" value="Genomic_DNA"/>
</dbReference>
<evidence type="ECO:0000313" key="2">
    <source>
        <dbReference type="Proteomes" id="UP000034098"/>
    </source>
</evidence>